<keyword evidence="2" id="KW-0812">Transmembrane</keyword>
<evidence type="ECO:0000313" key="3">
    <source>
        <dbReference type="EMBL" id="MBD8890545.1"/>
    </source>
</evidence>
<feature type="transmembrane region" description="Helical" evidence="2">
    <location>
        <begin position="139"/>
        <end position="158"/>
    </location>
</feature>
<name>A0ABR9CJG9_9HYPH</name>
<reference evidence="4" key="1">
    <citation type="submission" date="2020-09" db="EMBL/GenBank/DDBJ databases">
        <title>The genome sequence of strain Labrenzia suaedae 4C16A.</title>
        <authorList>
            <person name="Liu Y."/>
        </authorList>
    </citation>
    <scope>NUCLEOTIDE SEQUENCE [LARGE SCALE GENOMIC DNA]</scope>
    <source>
        <strain evidence="4">4C16A</strain>
    </source>
</reference>
<comment type="caution">
    <text evidence="3">The sequence shown here is derived from an EMBL/GenBank/DDBJ whole genome shotgun (WGS) entry which is preliminary data.</text>
</comment>
<feature type="transmembrane region" description="Helical" evidence="2">
    <location>
        <begin position="27"/>
        <end position="47"/>
    </location>
</feature>
<accession>A0ABR9CJG9</accession>
<feature type="region of interest" description="Disordered" evidence="1">
    <location>
        <begin position="1"/>
        <end position="21"/>
    </location>
</feature>
<keyword evidence="4" id="KW-1185">Reference proteome</keyword>
<gene>
    <name evidence="3" type="ORF">IG616_03230</name>
</gene>
<proteinExistence type="predicted"/>
<protein>
    <recommendedName>
        <fullName evidence="5">DUF2569 domain-containing protein</fullName>
    </recommendedName>
</protein>
<evidence type="ECO:0000256" key="2">
    <source>
        <dbReference type="SAM" id="Phobius"/>
    </source>
</evidence>
<keyword evidence="2" id="KW-1133">Transmembrane helix</keyword>
<feature type="transmembrane region" description="Helical" evidence="2">
    <location>
        <begin position="99"/>
        <end position="119"/>
    </location>
</feature>
<sequence>MTDSQTASSSSETAGSEASSGTPLPGLLLFLAALAFTEAIIWGLYVLPRAISAYQTYGFVPLSWRRLGIPAFALPYALLLSVPETILLHALIRKHPPQLVLPVLFAAAVLASCLQAVTFQTSYSLGALPYGYLNGPLPMTGMIPGAVWGGVYVLLIWFKIRRRRI</sequence>
<evidence type="ECO:0000256" key="1">
    <source>
        <dbReference type="SAM" id="MobiDB-lite"/>
    </source>
</evidence>
<dbReference type="RefSeq" id="WP_192146309.1">
    <property type="nucleotide sequence ID" value="NZ_JACYXI010000001.1"/>
</dbReference>
<dbReference type="Proteomes" id="UP000632063">
    <property type="component" value="Unassembled WGS sequence"/>
</dbReference>
<reference evidence="3 4" key="2">
    <citation type="journal article" date="2021" name="Int. J. Syst. Evol. Microbiol.">
        <title>Roseibium litorale sp. nov., isolated from a tidal flat sediment and proposal for the reclassification of Labrenzia polysiphoniae as Roseibium polysiphoniae comb. nov.</title>
        <authorList>
            <person name="Liu Y."/>
            <person name="Pei T."/>
            <person name="Du J."/>
            <person name="Chao M."/>
            <person name="Deng M.R."/>
            <person name="Zhu H."/>
        </authorList>
    </citation>
    <scope>NUCLEOTIDE SEQUENCE [LARGE SCALE GENOMIC DNA]</scope>
    <source>
        <strain evidence="3 4">4C16A</strain>
    </source>
</reference>
<evidence type="ECO:0008006" key="5">
    <source>
        <dbReference type="Google" id="ProtNLM"/>
    </source>
</evidence>
<dbReference type="EMBL" id="JACYXI010000001">
    <property type="protein sequence ID" value="MBD8890545.1"/>
    <property type="molecule type" value="Genomic_DNA"/>
</dbReference>
<organism evidence="3 4">
    <name type="scientific">Roseibium litorale</name>
    <dbReference type="NCBI Taxonomy" id="2803841"/>
    <lineage>
        <taxon>Bacteria</taxon>
        <taxon>Pseudomonadati</taxon>
        <taxon>Pseudomonadota</taxon>
        <taxon>Alphaproteobacteria</taxon>
        <taxon>Hyphomicrobiales</taxon>
        <taxon>Stappiaceae</taxon>
        <taxon>Roseibium</taxon>
    </lineage>
</organism>
<evidence type="ECO:0000313" key="4">
    <source>
        <dbReference type="Proteomes" id="UP000632063"/>
    </source>
</evidence>
<keyword evidence="2" id="KW-0472">Membrane</keyword>